<comment type="caution">
    <text evidence="3">The sequence shown here is derived from an EMBL/GenBank/DDBJ whole genome shotgun (WGS) entry which is preliminary data.</text>
</comment>
<reference evidence="3 4" key="1">
    <citation type="submission" date="2017-02" db="EMBL/GenBank/DDBJ databases">
        <title>Genomes of Trichoderma spp. with biocontrol activity.</title>
        <authorList>
            <person name="Gardiner D."/>
            <person name="Kazan K."/>
            <person name="Vos C."/>
            <person name="Harvey P."/>
        </authorList>
    </citation>
    <scope>NUCLEOTIDE SEQUENCE [LARGE SCALE GENOMIC DNA]</scope>
    <source>
        <strain evidence="3 4">Tr1</strain>
    </source>
</reference>
<dbReference type="EMBL" id="MTYI01000485">
    <property type="protein sequence ID" value="PNP40165.1"/>
    <property type="molecule type" value="Genomic_DNA"/>
</dbReference>
<feature type="domain" description="SRR1-like" evidence="2">
    <location>
        <begin position="70"/>
        <end position="241"/>
    </location>
</feature>
<feature type="region of interest" description="Disordered" evidence="1">
    <location>
        <begin position="265"/>
        <end position="296"/>
    </location>
</feature>
<gene>
    <name evidence="3" type="ORF">THARTR1_11255</name>
</gene>
<proteinExistence type="predicted"/>
<name>A0A2K0T3S8_TRIHA</name>
<feature type="compositionally biased region" description="Acidic residues" evidence="1">
    <location>
        <begin position="266"/>
        <end position="278"/>
    </location>
</feature>
<dbReference type="OrthoDB" id="5318346at2759"/>
<dbReference type="PANTHER" id="PTHR42080:SF1">
    <property type="entry name" value="SRR1-LIKE DOMAIN-CONTAINING PROTEIN"/>
    <property type="match status" value="1"/>
</dbReference>
<dbReference type="AlphaFoldDB" id="A0A2K0T3S8"/>
<evidence type="ECO:0000259" key="2">
    <source>
        <dbReference type="Pfam" id="PF07985"/>
    </source>
</evidence>
<protein>
    <recommendedName>
        <fullName evidence="2">SRR1-like domain-containing protein</fullName>
    </recommendedName>
</protein>
<evidence type="ECO:0000313" key="4">
    <source>
        <dbReference type="Proteomes" id="UP000236290"/>
    </source>
</evidence>
<evidence type="ECO:0000313" key="3">
    <source>
        <dbReference type="EMBL" id="PNP40165.1"/>
    </source>
</evidence>
<evidence type="ECO:0000256" key="1">
    <source>
        <dbReference type="SAM" id="MobiDB-lite"/>
    </source>
</evidence>
<dbReference type="Pfam" id="PF07985">
    <property type="entry name" value="SRR1"/>
    <property type="match status" value="1"/>
</dbReference>
<dbReference type="InterPro" id="IPR012942">
    <property type="entry name" value="SRR1-like"/>
</dbReference>
<dbReference type="Proteomes" id="UP000236290">
    <property type="component" value="Unassembled WGS sequence"/>
</dbReference>
<feature type="compositionally biased region" description="Basic and acidic residues" evidence="1">
    <location>
        <begin position="279"/>
        <end position="289"/>
    </location>
</feature>
<dbReference type="PANTHER" id="PTHR42080">
    <property type="entry name" value="SRR1 DOMAIN-CONTAINING PROTEIN"/>
    <property type="match status" value="1"/>
</dbReference>
<accession>A0A2K0T3S8</accession>
<sequence length="296" mass="33301">MQQAEKEWTVVHMKTRSYTISNRSVPNGSHPIPHLAVEQIQKDFDYYNTQFKASQAARVLRSTIKEFASDALSDNNKKPVTKAISLGIGSFDPADGSWLLKRRAHTQLAAMLHIVSLLEEHTSSGRIKCTFQEPLFTSSDIAFLTTMGHEVVESPVASDSVTAGTLFFGPHLYKEVYGMALKGEIPAIWVGTGWVVWEENILSSSREEHLVKIKKMHETYKHVPFPEDDKDNTVFYGTCLYLKYPEQQAATDDATVQQEQGREIITIEDDSSESDDELPSLRDILEGRDKGKHGKK</sequence>
<organism evidence="3 4">
    <name type="scientific">Trichoderma harzianum</name>
    <name type="common">Hypocrea lixii</name>
    <dbReference type="NCBI Taxonomy" id="5544"/>
    <lineage>
        <taxon>Eukaryota</taxon>
        <taxon>Fungi</taxon>
        <taxon>Dikarya</taxon>
        <taxon>Ascomycota</taxon>
        <taxon>Pezizomycotina</taxon>
        <taxon>Sordariomycetes</taxon>
        <taxon>Hypocreomycetidae</taxon>
        <taxon>Hypocreales</taxon>
        <taxon>Hypocreaceae</taxon>
        <taxon>Trichoderma</taxon>
    </lineage>
</organism>